<dbReference type="STRING" id="743788.S8F5P2"/>
<dbReference type="InParanoid" id="S8F5P2"/>
<dbReference type="Gene3D" id="3.30.390.30">
    <property type="match status" value="1"/>
</dbReference>
<dbReference type="PANTHER" id="PTHR22912">
    <property type="entry name" value="DISULFIDE OXIDOREDUCTASE"/>
    <property type="match status" value="1"/>
</dbReference>
<dbReference type="InterPro" id="IPR016156">
    <property type="entry name" value="FAD/NAD-linked_Rdtase_dimer_sf"/>
</dbReference>
<dbReference type="SUPFAM" id="SSF55424">
    <property type="entry name" value="FAD/NAD-linked reductases, dimerisation (C-terminal) domain"/>
    <property type="match status" value="1"/>
</dbReference>
<proteinExistence type="inferred from homology"/>
<gene>
    <name evidence="4" type="ORF">FOMPIDRAFT_1052732</name>
</gene>
<dbReference type="Gene3D" id="3.50.50.60">
    <property type="entry name" value="FAD/NAD(P)-binding domain"/>
    <property type="match status" value="1"/>
</dbReference>
<dbReference type="eggNOG" id="KOG1335">
    <property type="taxonomic scope" value="Eukaryota"/>
</dbReference>
<dbReference type="GO" id="GO:0045252">
    <property type="term" value="C:oxoglutarate dehydrogenase complex"/>
    <property type="evidence" value="ECO:0007669"/>
    <property type="project" value="TreeGrafter"/>
</dbReference>
<dbReference type="InterPro" id="IPR036188">
    <property type="entry name" value="FAD/NAD-bd_sf"/>
</dbReference>
<dbReference type="SUPFAM" id="SSF51905">
    <property type="entry name" value="FAD/NAD(P)-binding domain"/>
    <property type="match status" value="1"/>
</dbReference>
<evidence type="ECO:0000256" key="2">
    <source>
        <dbReference type="ARBA" id="ARBA00023027"/>
    </source>
</evidence>
<keyword evidence="2" id="KW-0520">NAD</keyword>
<organism evidence="4 5">
    <name type="scientific">Fomitopsis schrenkii</name>
    <name type="common">Brown rot fungus</name>
    <dbReference type="NCBI Taxonomy" id="2126942"/>
    <lineage>
        <taxon>Eukaryota</taxon>
        <taxon>Fungi</taxon>
        <taxon>Dikarya</taxon>
        <taxon>Basidiomycota</taxon>
        <taxon>Agaricomycotina</taxon>
        <taxon>Agaricomycetes</taxon>
        <taxon>Polyporales</taxon>
        <taxon>Fomitopsis</taxon>
    </lineage>
</organism>
<evidence type="ECO:0000313" key="5">
    <source>
        <dbReference type="Proteomes" id="UP000015241"/>
    </source>
</evidence>
<dbReference type="AlphaFoldDB" id="S8F5P2"/>
<dbReference type="GO" id="GO:0006103">
    <property type="term" value="P:2-oxoglutarate metabolic process"/>
    <property type="evidence" value="ECO:0007669"/>
    <property type="project" value="TreeGrafter"/>
</dbReference>
<keyword evidence="5" id="KW-1185">Reference proteome</keyword>
<reference evidence="4 5" key="1">
    <citation type="journal article" date="2012" name="Science">
        <title>The Paleozoic origin of enzymatic lignin decomposition reconstructed from 31 fungal genomes.</title>
        <authorList>
            <person name="Floudas D."/>
            <person name="Binder M."/>
            <person name="Riley R."/>
            <person name="Barry K."/>
            <person name="Blanchette R.A."/>
            <person name="Henrissat B."/>
            <person name="Martinez A.T."/>
            <person name="Otillar R."/>
            <person name="Spatafora J.W."/>
            <person name="Yadav J.S."/>
            <person name="Aerts A."/>
            <person name="Benoit I."/>
            <person name="Boyd A."/>
            <person name="Carlson A."/>
            <person name="Copeland A."/>
            <person name="Coutinho P.M."/>
            <person name="de Vries R.P."/>
            <person name="Ferreira P."/>
            <person name="Findley K."/>
            <person name="Foster B."/>
            <person name="Gaskell J."/>
            <person name="Glotzer D."/>
            <person name="Gorecki P."/>
            <person name="Heitman J."/>
            <person name="Hesse C."/>
            <person name="Hori C."/>
            <person name="Igarashi K."/>
            <person name="Jurgens J.A."/>
            <person name="Kallen N."/>
            <person name="Kersten P."/>
            <person name="Kohler A."/>
            <person name="Kuees U."/>
            <person name="Kumar T.K.A."/>
            <person name="Kuo A."/>
            <person name="LaButti K."/>
            <person name="Larrondo L.F."/>
            <person name="Lindquist E."/>
            <person name="Ling A."/>
            <person name="Lombard V."/>
            <person name="Lucas S."/>
            <person name="Lundell T."/>
            <person name="Martin R."/>
            <person name="McLaughlin D.J."/>
            <person name="Morgenstern I."/>
            <person name="Morin E."/>
            <person name="Murat C."/>
            <person name="Nagy L.G."/>
            <person name="Nolan M."/>
            <person name="Ohm R.A."/>
            <person name="Patyshakuliyeva A."/>
            <person name="Rokas A."/>
            <person name="Ruiz-Duenas F.J."/>
            <person name="Sabat G."/>
            <person name="Salamov A."/>
            <person name="Samejima M."/>
            <person name="Schmutz J."/>
            <person name="Slot J.C."/>
            <person name="St John F."/>
            <person name="Stenlid J."/>
            <person name="Sun H."/>
            <person name="Sun S."/>
            <person name="Syed K."/>
            <person name="Tsang A."/>
            <person name="Wiebenga A."/>
            <person name="Young D."/>
            <person name="Pisabarro A."/>
            <person name="Eastwood D.C."/>
            <person name="Martin F."/>
            <person name="Cullen D."/>
            <person name="Grigoriev I.V."/>
            <person name="Hibbett D.S."/>
        </authorList>
    </citation>
    <scope>NUCLEOTIDE SEQUENCE</scope>
    <source>
        <strain evidence="5">FP-58527</strain>
    </source>
</reference>
<dbReference type="EMBL" id="KE504180">
    <property type="protein sequence ID" value="EPS97030.1"/>
    <property type="molecule type" value="Genomic_DNA"/>
</dbReference>
<dbReference type="GO" id="GO:0004148">
    <property type="term" value="F:dihydrolipoyl dehydrogenase (NADH) activity"/>
    <property type="evidence" value="ECO:0007669"/>
    <property type="project" value="TreeGrafter"/>
</dbReference>
<feature type="domain" description="Pyridine nucleotide-disulphide oxidoreductase dimerisation" evidence="3">
    <location>
        <begin position="121"/>
        <end position="173"/>
    </location>
</feature>
<dbReference type="GO" id="GO:0050660">
    <property type="term" value="F:flavin adenine dinucleotide binding"/>
    <property type="evidence" value="ECO:0007669"/>
    <property type="project" value="TreeGrafter"/>
</dbReference>
<dbReference type="Pfam" id="PF02852">
    <property type="entry name" value="Pyr_redox_dim"/>
    <property type="match status" value="1"/>
</dbReference>
<evidence type="ECO:0000313" key="4">
    <source>
        <dbReference type="EMBL" id="EPS97030.1"/>
    </source>
</evidence>
<evidence type="ECO:0000259" key="3">
    <source>
        <dbReference type="Pfam" id="PF02852"/>
    </source>
</evidence>
<comment type="similarity">
    <text evidence="1">Belongs to the class-I pyridine nucleotide-disulfide oxidoreductase family.</text>
</comment>
<name>S8F5P2_FOMSC</name>
<dbReference type="InterPro" id="IPR050151">
    <property type="entry name" value="Class-I_Pyr_Nuc-Dis_Oxidored"/>
</dbReference>
<evidence type="ECO:0000256" key="1">
    <source>
        <dbReference type="ARBA" id="ARBA00007532"/>
    </source>
</evidence>
<dbReference type="GO" id="GO:0005739">
    <property type="term" value="C:mitochondrion"/>
    <property type="evidence" value="ECO:0007669"/>
    <property type="project" value="TreeGrafter"/>
</dbReference>
<dbReference type="InterPro" id="IPR004099">
    <property type="entry name" value="Pyr_nucl-diS_OxRdtase_dimer"/>
</dbReference>
<protein>
    <recommendedName>
        <fullName evidence="3">Pyridine nucleotide-disulphide oxidoreductase dimerisation domain-containing protein</fullName>
    </recommendedName>
</protein>
<sequence>MVTSYSLLCSYIRILAKQGVNNTEVMEAEKRDGKVYLKTEGASGGQKPAVGADVIDPRDRVVIDDQYNTSVQGIRCIGDVTFGPMLAHKPEEEGIVVVKYIKAGHTHVDCHAIPSVVYTHPEIDRMLCVHIIGLNTGEMIAEAMLVVEYSASSQGVARTCYVHPTLSEAFKAAAMAASSRLIHFG</sequence>
<dbReference type="Proteomes" id="UP000015241">
    <property type="component" value="Unassembled WGS sequence"/>
</dbReference>
<dbReference type="HOGENOM" id="CLU_1461355_0_0_1"/>
<dbReference type="OrthoDB" id="361797at2759"/>
<dbReference type="PANTHER" id="PTHR22912:SF151">
    <property type="entry name" value="DIHYDROLIPOYL DEHYDROGENASE, MITOCHONDRIAL"/>
    <property type="match status" value="1"/>
</dbReference>
<accession>S8F5P2</accession>